<reference evidence="2 3" key="1">
    <citation type="journal article" date="2021" name="Elife">
        <title>Chloroplast acquisition without the gene transfer in kleptoplastic sea slugs, Plakobranchus ocellatus.</title>
        <authorList>
            <person name="Maeda T."/>
            <person name="Takahashi S."/>
            <person name="Yoshida T."/>
            <person name="Shimamura S."/>
            <person name="Takaki Y."/>
            <person name="Nagai Y."/>
            <person name="Toyoda A."/>
            <person name="Suzuki Y."/>
            <person name="Arimoto A."/>
            <person name="Ishii H."/>
            <person name="Satoh N."/>
            <person name="Nishiyama T."/>
            <person name="Hasebe M."/>
            <person name="Maruyama T."/>
            <person name="Minagawa J."/>
            <person name="Obokata J."/>
            <person name="Shigenobu S."/>
        </authorList>
    </citation>
    <scope>NUCLEOTIDE SEQUENCE [LARGE SCALE GENOMIC DNA]</scope>
</reference>
<name>A0AAV4C8W2_9GAST</name>
<evidence type="ECO:0000313" key="3">
    <source>
        <dbReference type="Proteomes" id="UP000735302"/>
    </source>
</evidence>
<accession>A0AAV4C8W2</accession>
<feature type="region of interest" description="Disordered" evidence="1">
    <location>
        <begin position="86"/>
        <end position="120"/>
    </location>
</feature>
<protein>
    <submittedName>
        <fullName evidence="2">Uncharacterized protein</fullName>
    </submittedName>
</protein>
<feature type="region of interest" description="Disordered" evidence="1">
    <location>
        <begin position="1"/>
        <end position="50"/>
    </location>
</feature>
<feature type="compositionally biased region" description="Low complexity" evidence="1">
    <location>
        <begin position="92"/>
        <end position="120"/>
    </location>
</feature>
<evidence type="ECO:0000313" key="2">
    <source>
        <dbReference type="EMBL" id="GFO27942.1"/>
    </source>
</evidence>
<evidence type="ECO:0000256" key="1">
    <source>
        <dbReference type="SAM" id="MobiDB-lite"/>
    </source>
</evidence>
<sequence length="120" mass="12823">MKEEEEEEEQIASPQQCDLRLSDPPSGRNAGGGARNSKENQSSGRLGCASANENLFPRQGFRVHVCYNPESQKIHYHQLPLLLPPPLPHHLPTPASTDTTTATTSAAPAATASRPATASP</sequence>
<gene>
    <name evidence="2" type="ORF">PoB_005444700</name>
</gene>
<organism evidence="2 3">
    <name type="scientific">Plakobranchus ocellatus</name>
    <dbReference type="NCBI Taxonomy" id="259542"/>
    <lineage>
        <taxon>Eukaryota</taxon>
        <taxon>Metazoa</taxon>
        <taxon>Spiralia</taxon>
        <taxon>Lophotrochozoa</taxon>
        <taxon>Mollusca</taxon>
        <taxon>Gastropoda</taxon>
        <taxon>Heterobranchia</taxon>
        <taxon>Euthyneura</taxon>
        <taxon>Panpulmonata</taxon>
        <taxon>Sacoglossa</taxon>
        <taxon>Placobranchoidea</taxon>
        <taxon>Plakobranchidae</taxon>
        <taxon>Plakobranchus</taxon>
    </lineage>
</organism>
<dbReference type="AlphaFoldDB" id="A0AAV4C8W2"/>
<feature type="compositionally biased region" description="Acidic residues" evidence="1">
    <location>
        <begin position="1"/>
        <end position="10"/>
    </location>
</feature>
<dbReference type="EMBL" id="BLXT01005980">
    <property type="protein sequence ID" value="GFO27942.1"/>
    <property type="molecule type" value="Genomic_DNA"/>
</dbReference>
<proteinExistence type="predicted"/>
<dbReference type="Proteomes" id="UP000735302">
    <property type="component" value="Unassembled WGS sequence"/>
</dbReference>
<keyword evidence="3" id="KW-1185">Reference proteome</keyword>
<comment type="caution">
    <text evidence="2">The sequence shown here is derived from an EMBL/GenBank/DDBJ whole genome shotgun (WGS) entry which is preliminary data.</text>
</comment>